<dbReference type="PANTHER" id="PTHR43180:SF86">
    <property type="entry name" value="DEHYDROGENASE, PUTATIVE (AFU_ORTHOLOGUE AFUA_3G00290)-RELATED"/>
    <property type="match status" value="1"/>
</dbReference>
<dbReference type="PRINTS" id="PR00081">
    <property type="entry name" value="GDHRDH"/>
</dbReference>
<dbReference type="OMA" id="ATINCIC"/>
<keyword evidence="2" id="KW-0521">NADP</keyword>
<dbReference type="PANTHER" id="PTHR43180">
    <property type="entry name" value="3-OXOACYL-(ACYL-CARRIER-PROTEIN) REDUCTASE (AFU_ORTHOLOGUE AFUA_6G11210)"/>
    <property type="match status" value="1"/>
</dbReference>
<dbReference type="HOGENOM" id="CLU_010194_13_1_1"/>
<dbReference type="OrthoDB" id="37659at2759"/>
<accession>K1X220</accession>
<name>K1X220_MARBU</name>
<dbReference type="InterPro" id="IPR020904">
    <property type="entry name" value="Sc_DH/Rdtase_CS"/>
</dbReference>
<dbReference type="AlphaFoldDB" id="K1X220"/>
<dbReference type="GO" id="GO:0016491">
    <property type="term" value="F:oxidoreductase activity"/>
    <property type="evidence" value="ECO:0007669"/>
    <property type="project" value="UniProtKB-KW"/>
</dbReference>
<sequence>MTTIKVDDAEFSKLQGKTILITGCATGIGRATVDLAFQNGANLILGDVLEKEGQAIESALGPERALFRKCDVSQWDDVLELFQAGQIKFGGIDVVLANAGVSEVGKVFEDQIDAASGKLSAPNLTTLNVDLIGALYTVKCALHYFKKQAGKPCQLVLTGSAACFLDTPPLYSYCASKAGVMGLMRALRTQLPKTMNVTINMVAPWMTKTPMLLPEFLRVWGDLPANEPIGVARALLIPVVRPHLNGLSLFVAGHEAVDFEEGLERTRTAWMGQKLSADVDEGQRRILP</sequence>
<evidence type="ECO:0008006" key="7">
    <source>
        <dbReference type="Google" id="ProtNLM"/>
    </source>
</evidence>
<evidence type="ECO:0000313" key="6">
    <source>
        <dbReference type="Proteomes" id="UP000006753"/>
    </source>
</evidence>
<dbReference type="PROSITE" id="PS00061">
    <property type="entry name" value="ADH_SHORT"/>
    <property type="match status" value="1"/>
</dbReference>
<dbReference type="Proteomes" id="UP000006753">
    <property type="component" value="Unassembled WGS sequence"/>
</dbReference>
<evidence type="ECO:0000256" key="4">
    <source>
        <dbReference type="RuleBase" id="RU000363"/>
    </source>
</evidence>
<evidence type="ECO:0000313" key="5">
    <source>
        <dbReference type="EMBL" id="EKD19251.1"/>
    </source>
</evidence>
<comment type="similarity">
    <text evidence="1 4">Belongs to the short-chain dehydrogenases/reductases (SDR) family.</text>
</comment>
<reference evidence="5 6" key="1">
    <citation type="journal article" date="2012" name="BMC Genomics">
        <title>Sequencing the genome of Marssonina brunnea reveals fungus-poplar co-evolution.</title>
        <authorList>
            <person name="Zhu S."/>
            <person name="Cao Y.-Z."/>
            <person name="Jiang C."/>
            <person name="Tan B.-Y."/>
            <person name="Wang Z."/>
            <person name="Feng S."/>
            <person name="Zhang L."/>
            <person name="Su X.-H."/>
            <person name="Brejova B."/>
            <person name="Vinar T."/>
            <person name="Xu M."/>
            <person name="Wang M.-X."/>
            <person name="Zhang S.-G."/>
            <person name="Huang M.-R."/>
            <person name="Wu R."/>
            <person name="Zhou Y."/>
        </authorList>
    </citation>
    <scope>NUCLEOTIDE SEQUENCE [LARGE SCALE GENOMIC DNA]</scope>
    <source>
        <strain evidence="5 6">MB_m1</strain>
    </source>
</reference>
<dbReference type="PRINTS" id="PR00080">
    <property type="entry name" value="SDRFAMILY"/>
</dbReference>
<keyword evidence="6" id="KW-1185">Reference proteome</keyword>
<dbReference type="GeneID" id="18758423"/>
<dbReference type="InParanoid" id="K1X220"/>
<dbReference type="KEGG" id="mbe:MBM_02488"/>
<evidence type="ECO:0000256" key="3">
    <source>
        <dbReference type="ARBA" id="ARBA00023002"/>
    </source>
</evidence>
<protein>
    <recommendedName>
        <fullName evidence="7">NAD(P)-binding protein</fullName>
    </recommendedName>
</protein>
<keyword evidence="3" id="KW-0560">Oxidoreductase</keyword>
<organism evidence="5 6">
    <name type="scientific">Marssonina brunnea f. sp. multigermtubi (strain MB_m1)</name>
    <name type="common">Marssonina leaf spot fungus</name>
    <dbReference type="NCBI Taxonomy" id="1072389"/>
    <lineage>
        <taxon>Eukaryota</taxon>
        <taxon>Fungi</taxon>
        <taxon>Dikarya</taxon>
        <taxon>Ascomycota</taxon>
        <taxon>Pezizomycotina</taxon>
        <taxon>Leotiomycetes</taxon>
        <taxon>Helotiales</taxon>
        <taxon>Drepanopezizaceae</taxon>
        <taxon>Drepanopeziza</taxon>
    </lineage>
</organism>
<dbReference type="eggNOG" id="KOG0725">
    <property type="taxonomic scope" value="Eukaryota"/>
</dbReference>
<dbReference type="Pfam" id="PF00106">
    <property type="entry name" value="adh_short"/>
    <property type="match status" value="1"/>
</dbReference>
<dbReference type="RefSeq" id="XP_007290377.1">
    <property type="nucleotide sequence ID" value="XM_007290315.1"/>
</dbReference>
<evidence type="ECO:0000256" key="2">
    <source>
        <dbReference type="ARBA" id="ARBA00022857"/>
    </source>
</evidence>
<evidence type="ECO:0000256" key="1">
    <source>
        <dbReference type="ARBA" id="ARBA00006484"/>
    </source>
</evidence>
<dbReference type="InterPro" id="IPR036291">
    <property type="entry name" value="NAD(P)-bd_dom_sf"/>
</dbReference>
<dbReference type="Gene3D" id="3.40.50.720">
    <property type="entry name" value="NAD(P)-binding Rossmann-like Domain"/>
    <property type="match status" value="1"/>
</dbReference>
<gene>
    <name evidence="5" type="ORF">MBM_02488</name>
</gene>
<dbReference type="InterPro" id="IPR002347">
    <property type="entry name" value="SDR_fam"/>
</dbReference>
<dbReference type="SUPFAM" id="SSF51735">
    <property type="entry name" value="NAD(P)-binding Rossmann-fold domains"/>
    <property type="match status" value="1"/>
</dbReference>
<dbReference type="EMBL" id="JH921431">
    <property type="protein sequence ID" value="EKD19251.1"/>
    <property type="molecule type" value="Genomic_DNA"/>
</dbReference>
<proteinExistence type="inferred from homology"/>